<dbReference type="EC" id="3.1.2.6" evidence="7"/>
<dbReference type="RefSeq" id="WP_036635780.1">
    <property type="nucleotide sequence ID" value="NZ_JFZB01000005.1"/>
</dbReference>
<feature type="binding site" evidence="7">
    <location>
        <position position="63"/>
    </location>
    <ligand>
        <name>Zn(2+)</name>
        <dbReference type="ChEBI" id="CHEBI:29105"/>
        <label>2</label>
    </ligand>
</feature>
<comment type="catalytic activity">
    <reaction evidence="1 7">
        <text>an S-(2-hydroxyacyl)glutathione + H2O = a 2-hydroxy carboxylate + glutathione + H(+)</text>
        <dbReference type="Rhea" id="RHEA:21864"/>
        <dbReference type="ChEBI" id="CHEBI:15377"/>
        <dbReference type="ChEBI" id="CHEBI:15378"/>
        <dbReference type="ChEBI" id="CHEBI:57925"/>
        <dbReference type="ChEBI" id="CHEBI:58896"/>
        <dbReference type="ChEBI" id="CHEBI:71261"/>
        <dbReference type="EC" id="3.1.2.6"/>
    </reaction>
</comment>
<dbReference type="NCBIfam" id="TIGR03413">
    <property type="entry name" value="GSH_gloB"/>
    <property type="match status" value="1"/>
</dbReference>
<dbReference type="GO" id="GO:0046872">
    <property type="term" value="F:metal ion binding"/>
    <property type="evidence" value="ECO:0007669"/>
    <property type="project" value="UniProtKB-KW"/>
</dbReference>
<name>A0A086Y4B8_9RHOB</name>
<dbReference type="PANTHER" id="PTHR43705">
    <property type="entry name" value="HYDROXYACYLGLUTATHIONE HYDROLASE"/>
    <property type="match status" value="1"/>
</dbReference>
<dbReference type="PANTHER" id="PTHR43705:SF1">
    <property type="entry name" value="HYDROXYACYLGLUTATHIONE HYDROLASE GLOB"/>
    <property type="match status" value="1"/>
</dbReference>
<dbReference type="eggNOG" id="COG0491">
    <property type="taxonomic scope" value="Bacteria"/>
</dbReference>
<evidence type="ECO:0000313" key="10">
    <source>
        <dbReference type="Proteomes" id="UP000028824"/>
    </source>
</evidence>
<dbReference type="Pfam" id="PF00753">
    <property type="entry name" value="Lactamase_B"/>
    <property type="match status" value="1"/>
</dbReference>
<dbReference type="OrthoDB" id="9802248at2"/>
<evidence type="ECO:0000256" key="1">
    <source>
        <dbReference type="ARBA" id="ARBA00001623"/>
    </source>
</evidence>
<comment type="cofactor">
    <cofactor evidence="7">
        <name>Zn(2+)</name>
        <dbReference type="ChEBI" id="CHEBI:29105"/>
    </cofactor>
    <text evidence="7">Binds 2 Zn(2+) ions per subunit.</text>
</comment>
<dbReference type="InterPro" id="IPR017782">
    <property type="entry name" value="Hydroxyacylglutathione_Hdrlase"/>
</dbReference>
<dbReference type="EMBL" id="JFZB01000005">
    <property type="protein sequence ID" value="KFI29118.1"/>
    <property type="molecule type" value="Genomic_DNA"/>
</dbReference>
<dbReference type="GO" id="GO:0004416">
    <property type="term" value="F:hydroxyacylglutathione hydrolase activity"/>
    <property type="evidence" value="ECO:0007669"/>
    <property type="project" value="UniProtKB-UniRule"/>
</dbReference>
<dbReference type="InterPro" id="IPR050110">
    <property type="entry name" value="Glyoxalase_II_hydrolase"/>
</dbReference>
<evidence type="ECO:0000259" key="8">
    <source>
        <dbReference type="SMART" id="SM00849"/>
    </source>
</evidence>
<evidence type="ECO:0000256" key="7">
    <source>
        <dbReference type="HAMAP-Rule" id="MF_01374"/>
    </source>
</evidence>
<dbReference type="InterPro" id="IPR035680">
    <property type="entry name" value="Clx_II_MBL"/>
</dbReference>
<gene>
    <name evidence="7" type="primary">gloB</name>
    <name evidence="9" type="ORF">CG50_13120</name>
</gene>
<protein>
    <recommendedName>
        <fullName evidence="7">Hydroxyacylglutathione hydrolase</fullName>
        <ecNumber evidence="7">3.1.2.6</ecNumber>
    </recommendedName>
    <alternativeName>
        <fullName evidence="7">Glyoxalase II</fullName>
        <shortName evidence="7">Glx II</shortName>
    </alternativeName>
</protein>
<evidence type="ECO:0000256" key="6">
    <source>
        <dbReference type="ARBA" id="ARBA00022833"/>
    </source>
</evidence>
<feature type="binding site" evidence="7">
    <location>
        <position position="60"/>
    </location>
    <ligand>
        <name>Zn(2+)</name>
        <dbReference type="ChEBI" id="CHEBI:29105"/>
        <label>1</label>
    </ligand>
</feature>
<sequence>MTNTTPVIWLAVPCLQDNYSWVVHAKDETIVFDVPEAAPVAAALAERGWHADHIVLTHHHADHIQGVAALAGPATRIWGNKADAARLPPLTDPLWPGATVTLAGLRIEVLDAPGHTLGHVAYHLPEAGLAITGDSLMSWGCGRLFEGTPAQMFDTLTRIAALPADTLICSGHEYTEANGRFALSLEPDHPALRARMADVQALRAEGRPTLPVPLSLERATNPFLRSADPLLQAALGLAEADPLAVFTEARARKDRF</sequence>
<evidence type="ECO:0000313" key="9">
    <source>
        <dbReference type="EMBL" id="KFI29118.1"/>
    </source>
</evidence>
<comment type="pathway">
    <text evidence="2 7">Secondary metabolite metabolism; methylglyoxal degradation; (R)-lactate from methylglyoxal: step 2/2.</text>
</comment>
<reference evidence="9 10" key="1">
    <citation type="submission" date="2014-03" db="EMBL/GenBank/DDBJ databases">
        <title>Genome of Paenirhodobacter enshiensis DW2-9.</title>
        <authorList>
            <person name="Wang D."/>
            <person name="Wang G."/>
        </authorList>
    </citation>
    <scope>NUCLEOTIDE SEQUENCE [LARGE SCALE GENOMIC DNA]</scope>
    <source>
        <strain evidence="9 10">DW2-9</strain>
    </source>
</reference>
<evidence type="ECO:0000256" key="2">
    <source>
        <dbReference type="ARBA" id="ARBA00004963"/>
    </source>
</evidence>
<dbReference type="Pfam" id="PF16123">
    <property type="entry name" value="HAGH_C"/>
    <property type="match status" value="1"/>
</dbReference>
<dbReference type="AlphaFoldDB" id="A0A086Y4B8"/>
<keyword evidence="4 7" id="KW-0479">Metal-binding</keyword>
<dbReference type="InterPro" id="IPR001279">
    <property type="entry name" value="Metallo-B-lactamas"/>
</dbReference>
<feature type="binding site" evidence="7">
    <location>
        <position position="62"/>
    </location>
    <ligand>
        <name>Zn(2+)</name>
        <dbReference type="ChEBI" id="CHEBI:29105"/>
        <label>2</label>
    </ligand>
</feature>
<dbReference type="HAMAP" id="MF_01374">
    <property type="entry name" value="Glyoxalase_2"/>
    <property type="match status" value="1"/>
</dbReference>
<dbReference type="CDD" id="cd07723">
    <property type="entry name" value="hydroxyacylglutathione_hydrolase_MBL-fold"/>
    <property type="match status" value="1"/>
</dbReference>
<feature type="binding site" evidence="7">
    <location>
        <position position="172"/>
    </location>
    <ligand>
        <name>Zn(2+)</name>
        <dbReference type="ChEBI" id="CHEBI:29105"/>
        <label>2</label>
    </ligand>
</feature>
<organism evidence="9 10">
    <name type="scientific">Paenirhodobacter enshiensis</name>
    <dbReference type="NCBI Taxonomy" id="1105367"/>
    <lineage>
        <taxon>Bacteria</taxon>
        <taxon>Pseudomonadati</taxon>
        <taxon>Pseudomonadota</taxon>
        <taxon>Alphaproteobacteria</taxon>
        <taxon>Rhodobacterales</taxon>
        <taxon>Rhodobacter group</taxon>
        <taxon>Paenirhodobacter</taxon>
    </lineage>
</organism>
<evidence type="ECO:0000256" key="3">
    <source>
        <dbReference type="ARBA" id="ARBA00006759"/>
    </source>
</evidence>
<comment type="similarity">
    <text evidence="3 7">Belongs to the metallo-beta-lactamase superfamily. Glyoxalase II family.</text>
</comment>
<feature type="domain" description="Metallo-beta-lactamase" evidence="8">
    <location>
        <begin position="17"/>
        <end position="172"/>
    </location>
</feature>
<comment type="caution">
    <text evidence="9">The sequence shown here is derived from an EMBL/GenBank/DDBJ whole genome shotgun (WGS) entry which is preliminary data.</text>
</comment>
<comment type="subunit">
    <text evidence="7">Monomer.</text>
</comment>
<comment type="function">
    <text evidence="7">Thiolesterase that catalyzes the hydrolysis of S-D-lactoyl-glutathione to form glutathione and D-lactic acid.</text>
</comment>
<dbReference type="Gene3D" id="3.60.15.10">
    <property type="entry name" value="Ribonuclease Z/Hydroxyacylglutathione hydrolase-like"/>
    <property type="match status" value="1"/>
</dbReference>
<feature type="binding site" evidence="7">
    <location>
        <position position="58"/>
    </location>
    <ligand>
        <name>Zn(2+)</name>
        <dbReference type="ChEBI" id="CHEBI:29105"/>
        <label>1</label>
    </ligand>
</feature>
<dbReference type="STRING" id="1105367.CG50_13120"/>
<evidence type="ECO:0000256" key="4">
    <source>
        <dbReference type="ARBA" id="ARBA00022723"/>
    </source>
</evidence>
<feature type="binding site" evidence="7">
    <location>
        <position position="115"/>
    </location>
    <ligand>
        <name>Zn(2+)</name>
        <dbReference type="ChEBI" id="CHEBI:29105"/>
        <label>1</label>
    </ligand>
</feature>
<dbReference type="UniPathway" id="UPA00619">
    <property type="reaction ID" value="UER00676"/>
</dbReference>
<feature type="binding site" evidence="7">
    <location>
        <position position="134"/>
    </location>
    <ligand>
        <name>Zn(2+)</name>
        <dbReference type="ChEBI" id="CHEBI:29105"/>
        <label>1</label>
    </ligand>
</feature>
<proteinExistence type="inferred from homology"/>
<dbReference type="SUPFAM" id="SSF56281">
    <property type="entry name" value="Metallo-hydrolase/oxidoreductase"/>
    <property type="match status" value="1"/>
</dbReference>
<keyword evidence="5 7" id="KW-0378">Hydrolase</keyword>
<dbReference type="GO" id="GO:0019243">
    <property type="term" value="P:methylglyoxal catabolic process to D-lactate via S-lactoyl-glutathione"/>
    <property type="evidence" value="ECO:0007669"/>
    <property type="project" value="UniProtKB-UniRule"/>
</dbReference>
<keyword evidence="6 7" id="KW-0862">Zinc</keyword>
<dbReference type="Proteomes" id="UP000028824">
    <property type="component" value="Unassembled WGS sequence"/>
</dbReference>
<dbReference type="PIRSF" id="PIRSF005457">
    <property type="entry name" value="Glx"/>
    <property type="match status" value="1"/>
</dbReference>
<dbReference type="InterPro" id="IPR036866">
    <property type="entry name" value="RibonucZ/Hydroxyglut_hydro"/>
</dbReference>
<dbReference type="SMART" id="SM00849">
    <property type="entry name" value="Lactamase_B"/>
    <property type="match status" value="1"/>
</dbReference>
<accession>A0A086Y4B8</accession>
<dbReference type="InterPro" id="IPR032282">
    <property type="entry name" value="HAGH_C"/>
</dbReference>
<evidence type="ECO:0000256" key="5">
    <source>
        <dbReference type="ARBA" id="ARBA00022801"/>
    </source>
</evidence>
<feature type="binding site" evidence="7">
    <location>
        <position position="134"/>
    </location>
    <ligand>
        <name>Zn(2+)</name>
        <dbReference type="ChEBI" id="CHEBI:29105"/>
        <label>2</label>
    </ligand>
</feature>
<keyword evidence="10" id="KW-1185">Reference proteome</keyword>